<name>A0ABP3F015_9ACTN</name>
<dbReference type="RefSeq" id="WP_344157494.1">
    <property type="nucleotide sequence ID" value="NZ_BAAABV010000015.1"/>
</dbReference>
<gene>
    <name evidence="3" type="ORF">GCM10010302_25990</name>
</gene>
<feature type="region of interest" description="Disordered" evidence="1">
    <location>
        <begin position="36"/>
        <end position="124"/>
    </location>
</feature>
<organism evidence="3 4">
    <name type="scientific">Streptomyces polychromogenes</name>
    <dbReference type="NCBI Taxonomy" id="67342"/>
    <lineage>
        <taxon>Bacteria</taxon>
        <taxon>Bacillati</taxon>
        <taxon>Actinomycetota</taxon>
        <taxon>Actinomycetes</taxon>
        <taxon>Kitasatosporales</taxon>
        <taxon>Streptomycetaceae</taxon>
        <taxon>Streptomyces</taxon>
    </lineage>
</organism>
<feature type="chain" id="PRO_5045673789" description="Lipoprotein" evidence="2">
    <location>
        <begin position="42"/>
        <end position="136"/>
    </location>
</feature>
<evidence type="ECO:0000256" key="2">
    <source>
        <dbReference type="SAM" id="SignalP"/>
    </source>
</evidence>
<reference evidence="4" key="1">
    <citation type="journal article" date="2019" name="Int. J. Syst. Evol. Microbiol.">
        <title>The Global Catalogue of Microorganisms (GCM) 10K type strain sequencing project: providing services to taxonomists for standard genome sequencing and annotation.</title>
        <authorList>
            <consortium name="The Broad Institute Genomics Platform"/>
            <consortium name="The Broad Institute Genome Sequencing Center for Infectious Disease"/>
            <person name="Wu L."/>
            <person name="Ma J."/>
        </authorList>
    </citation>
    <scope>NUCLEOTIDE SEQUENCE [LARGE SCALE GENOMIC DNA]</scope>
    <source>
        <strain evidence="4">JCM 4505</strain>
    </source>
</reference>
<keyword evidence="2" id="KW-0732">Signal</keyword>
<keyword evidence="4" id="KW-1185">Reference proteome</keyword>
<evidence type="ECO:0000313" key="4">
    <source>
        <dbReference type="Proteomes" id="UP001501867"/>
    </source>
</evidence>
<sequence>MPAHPRVRPFHPLKAHRSALLVALLAALLFTAPSCSSPTHAHVADGSPVAGAALQPGPTGAEGHPHPGHGHGFACSASDPAPAARPGTPQPAGAARPQAVPGPVTASGQARAPGTAGPARARSARSTLAVVCRWRL</sequence>
<feature type="compositionally biased region" description="Low complexity" evidence="1">
    <location>
        <begin position="110"/>
        <end position="124"/>
    </location>
</feature>
<evidence type="ECO:0008006" key="5">
    <source>
        <dbReference type="Google" id="ProtNLM"/>
    </source>
</evidence>
<dbReference type="Proteomes" id="UP001501867">
    <property type="component" value="Unassembled WGS sequence"/>
</dbReference>
<evidence type="ECO:0000313" key="3">
    <source>
        <dbReference type="EMBL" id="GAA0286524.1"/>
    </source>
</evidence>
<feature type="signal peptide" evidence="2">
    <location>
        <begin position="1"/>
        <end position="41"/>
    </location>
</feature>
<comment type="caution">
    <text evidence="3">The sequence shown here is derived from an EMBL/GenBank/DDBJ whole genome shotgun (WGS) entry which is preliminary data.</text>
</comment>
<evidence type="ECO:0000256" key="1">
    <source>
        <dbReference type="SAM" id="MobiDB-lite"/>
    </source>
</evidence>
<proteinExistence type="predicted"/>
<accession>A0ABP3F015</accession>
<dbReference type="EMBL" id="BAAABV010000015">
    <property type="protein sequence ID" value="GAA0286524.1"/>
    <property type="molecule type" value="Genomic_DNA"/>
</dbReference>
<protein>
    <recommendedName>
        <fullName evidence="5">Lipoprotein</fullName>
    </recommendedName>
</protein>